<evidence type="ECO:0000256" key="9">
    <source>
        <dbReference type="PROSITE-ProRule" id="PRU00196"/>
    </source>
</evidence>
<evidence type="ECO:0000259" key="10">
    <source>
        <dbReference type="PROSITE" id="PS50287"/>
    </source>
</evidence>
<evidence type="ECO:0000256" key="8">
    <source>
        <dbReference type="ARBA" id="ARBA00069168"/>
    </source>
</evidence>
<keyword evidence="3" id="KW-1015">Disulfide bond</keyword>
<comment type="subunit">
    <text evidence="7">Interacts with LGALS1 and laminin.</text>
</comment>
<keyword evidence="4" id="KW-0675">Receptor</keyword>
<dbReference type="Ensembl" id="ENSSLUT00000027823.1">
    <property type="protein sequence ID" value="ENSSLUP00000026941.1"/>
    <property type="gene ID" value="ENSSLUG00000012243.1"/>
</dbReference>
<feature type="domain" description="SRCR" evidence="10">
    <location>
        <begin position="21"/>
        <end position="96"/>
    </location>
</feature>
<dbReference type="PRINTS" id="PR00258">
    <property type="entry name" value="SPERACTRCPTR"/>
</dbReference>
<protein>
    <recommendedName>
        <fullName evidence="8">Soluble scavenger receptor cysteine-rich domain-containing protein SSC5D</fullName>
    </recommendedName>
</protein>
<evidence type="ECO:0000256" key="3">
    <source>
        <dbReference type="ARBA" id="ARBA00023157"/>
    </source>
</evidence>
<reference evidence="11" key="1">
    <citation type="submission" date="2025-08" db="UniProtKB">
        <authorList>
            <consortium name="Ensembl"/>
        </authorList>
    </citation>
    <scope>IDENTIFICATION</scope>
</reference>
<keyword evidence="1" id="KW-0732">Signal</keyword>
<evidence type="ECO:0000256" key="7">
    <source>
        <dbReference type="ARBA" id="ARBA00064153"/>
    </source>
</evidence>
<dbReference type="GeneTree" id="ENSGT00940000164475"/>
<comment type="function">
    <text evidence="6">Binds to extracellular matrix proteins. Binds to pathogen-associated molecular patterns (PAMPs) present on the cell walls of Gram-positive and Gram-negative bacteria and fungi, behaving as a pattern recognition receptor (PRR). Induces bacterial and fungal aggregation and subsequent inhibition of PAMP-induced cytokine release. Does not possess intrinsic bactericidal activity. May play a role in the innate defense and homeostasis of certain epithelial surfaces.</text>
</comment>
<dbReference type="Proteomes" id="UP000694568">
    <property type="component" value="Unplaced"/>
</dbReference>
<dbReference type="PANTHER" id="PTHR19331">
    <property type="entry name" value="SCAVENGER RECEPTOR DOMAIN-CONTAINING"/>
    <property type="match status" value="1"/>
</dbReference>
<keyword evidence="12" id="KW-1185">Reference proteome</keyword>
<dbReference type="SUPFAM" id="SSF56487">
    <property type="entry name" value="SRCR-like"/>
    <property type="match status" value="1"/>
</dbReference>
<dbReference type="Pfam" id="PF00530">
    <property type="entry name" value="SRCR"/>
    <property type="match status" value="1"/>
</dbReference>
<evidence type="ECO:0000256" key="1">
    <source>
        <dbReference type="ARBA" id="ARBA00022729"/>
    </source>
</evidence>
<dbReference type="PROSITE" id="PS50287">
    <property type="entry name" value="SRCR_2"/>
    <property type="match status" value="1"/>
</dbReference>
<comment type="caution">
    <text evidence="9">Lacks conserved residue(s) required for the propagation of feature annotation.</text>
</comment>
<evidence type="ECO:0000313" key="12">
    <source>
        <dbReference type="Proteomes" id="UP000694568"/>
    </source>
</evidence>
<evidence type="ECO:0000256" key="4">
    <source>
        <dbReference type="ARBA" id="ARBA00023170"/>
    </source>
</evidence>
<keyword evidence="2" id="KW-0677">Repeat</keyword>
<evidence type="ECO:0000313" key="11">
    <source>
        <dbReference type="Ensembl" id="ENSSLUP00000026941.1"/>
    </source>
</evidence>
<evidence type="ECO:0000256" key="6">
    <source>
        <dbReference type="ARBA" id="ARBA00058074"/>
    </source>
</evidence>
<accession>A0A8C9YPV1</accession>
<dbReference type="Gene3D" id="3.10.250.10">
    <property type="entry name" value="SRCR-like domain"/>
    <property type="match status" value="1"/>
</dbReference>
<evidence type="ECO:0000256" key="2">
    <source>
        <dbReference type="ARBA" id="ARBA00022737"/>
    </source>
</evidence>
<sequence length="96" mass="10519">MIRWKTTTTTAGNSTAFMGQVRLTNGGNSSCSGRVEIFLRGQWGTVCDDLWELVDAQVVCRQLGCGRALSAPQGPRFGLGTQRVQPQRGCWCGLRR</sequence>
<dbReference type="FunFam" id="3.10.250.10:FF:000007">
    <property type="entry name" value="Soluble scavenger receptor cysteine-rich domain-containing protein SSC5D"/>
    <property type="match status" value="1"/>
</dbReference>
<dbReference type="AlphaFoldDB" id="A0A8C9YPV1"/>
<reference evidence="11" key="2">
    <citation type="submission" date="2025-09" db="UniProtKB">
        <authorList>
            <consortium name="Ensembl"/>
        </authorList>
    </citation>
    <scope>IDENTIFICATION</scope>
</reference>
<keyword evidence="5" id="KW-0325">Glycoprotein</keyword>
<dbReference type="GO" id="GO:0016020">
    <property type="term" value="C:membrane"/>
    <property type="evidence" value="ECO:0007669"/>
    <property type="project" value="InterPro"/>
</dbReference>
<proteinExistence type="predicted"/>
<organism evidence="11 12">
    <name type="scientific">Sander lucioperca</name>
    <name type="common">Pike-perch</name>
    <name type="synonym">Perca lucioperca</name>
    <dbReference type="NCBI Taxonomy" id="283035"/>
    <lineage>
        <taxon>Eukaryota</taxon>
        <taxon>Metazoa</taxon>
        <taxon>Chordata</taxon>
        <taxon>Craniata</taxon>
        <taxon>Vertebrata</taxon>
        <taxon>Euteleostomi</taxon>
        <taxon>Actinopterygii</taxon>
        <taxon>Neopterygii</taxon>
        <taxon>Teleostei</taxon>
        <taxon>Neoteleostei</taxon>
        <taxon>Acanthomorphata</taxon>
        <taxon>Eupercaria</taxon>
        <taxon>Perciformes</taxon>
        <taxon>Percoidei</taxon>
        <taxon>Percidae</taxon>
        <taxon>Luciopercinae</taxon>
        <taxon>Sander</taxon>
    </lineage>
</organism>
<name>A0A8C9YPV1_SANLU</name>
<dbReference type="InterPro" id="IPR036772">
    <property type="entry name" value="SRCR-like_dom_sf"/>
</dbReference>
<dbReference type="SMART" id="SM00202">
    <property type="entry name" value="SR"/>
    <property type="match status" value="1"/>
</dbReference>
<dbReference type="PROSITE" id="PS00420">
    <property type="entry name" value="SRCR_1"/>
    <property type="match status" value="1"/>
</dbReference>
<dbReference type="InterPro" id="IPR001190">
    <property type="entry name" value="SRCR"/>
</dbReference>
<evidence type="ECO:0000256" key="5">
    <source>
        <dbReference type="ARBA" id="ARBA00023180"/>
    </source>
</evidence>